<comment type="similarity">
    <text evidence="6">Belongs to the BsaP family.</text>
</comment>
<feature type="domain" description="Biotin synthase auxiliary protein C-terminal" evidence="9">
    <location>
        <begin position="45"/>
        <end position="67"/>
    </location>
</feature>
<evidence type="ECO:0000256" key="3">
    <source>
        <dbReference type="ARBA" id="ARBA00022756"/>
    </source>
</evidence>
<dbReference type="EMBL" id="BAAANE010000004">
    <property type="protein sequence ID" value="GAA1632404.1"/>
    <property type="molecule type" value="Genomic_DNA"/>
</dbReference>
<evidence type="ECO:0000256" key="5">
    <source>
        <dbReference type="ARBA" id="ARBA00093761"/>
    </source>
</evidence>
<proteinExistence type="inferred from homology"/>
<comment type="cofactor">
    <cofactor evidence="1">
        <name>iron-sulfur cluster</name>
        <dbReference type="ChEBI" id="CHEBI:30408"/>
    </cofactor>
</comment>
<dbReference type="RefSeq" id="WP_344110825.1">
    <property type="nucleotide sequence ID" value="NZ_BAAANE010000004.1"/>
</dbReference>
<keyword evidence="3" id="KW-0093">Biotin biosynthesis</keyword>
<organism evidence="10 11">
    <name type="scientific">Kribbella alba</name>
    <dbReference type="NCBI Taxonomy" id="190197"/>
    <lineage>
        <taxon>Bacteria</taxon>
        <taxon>Bacillati</taxon>
        <taxon>Actinomycetota</taxon>
        <taxon>Actinomycetes</taxon>
        <taxon>Propionibacteriales</taxon>
        <taxon>Kribbellaceae</taxon>
        <taxon>Kribbella</taxon>
    </lineage>
</organism>
<dbReference type="Proteomes" id="UP001501319">
    <property type="component" value="Unassembled WGS sequence"/>
</dbReference>
<evidence type="ECO:0000256" key="2">
    <source>
        <dbReference type="ARBA" id="ARBA00022723"/>
    </source>
</evidence>
<evidence type="ECO:0000259" key="9">
    <source>
        <dbReference type="Pfam" id="PF26519"/>
    </source>
</evidence>
<evidence type="ECO:0000313" key="11">
    <source>
        <dbReference type="Proteomes" id="UP001501319"/>
    </source>
</evidence>
<evidence type="ECO:0000313" key="10">
    <source>
        <dbReference type="EMBL" id="GAA1632404.1"/>
    </source>
</evidence>
<accession>A0ABP4R4V5</accession>
<keyword evidence="4" id="KW-0408">Iron</keyword>
<evidence type="ECO:0000256" key="4">
    <source>
        <dbReference type="ARBA" id="ARBA00023004"/>
    </source>
</evidence>
<evidence type="ECO:0000256" key="1">
    <source>
        <dbReference type="ARBA" id="ARBA00001915"/>
    </source>
</evidence>
<name>A0ABP4R4V5_9ACTN</name>
<dbReference type="Pfam" id="PF26519">
    <property type="entry name" value="BsaP"/>
    <property type="match status" value="1"/>
</dbReference>
<reference evidence="11" key="1">
    <citation type="journal article" date="2019" name="Int. J. Syst. Evol. Microbiol.">
        <title>The Global Catalogue of Microorganisms (GCM) 10K type strain sequencing project: providing services to taxonomists for standard genome sequencing and annotation.</title>
        <authorList>
            <consortium name="The Broad Institute Genomics Platform"/>
            <consortium name="The Broad Institute Genome Sequencing Center for Infectious Disease"/>
            <person name="Wu L."/>
            <person name="Ma J."/>
        </authorList>
    </citation>
    <scope>NUCLEOTIDE SEQUENCE [LARGE SCALE GENOMIC DNA]</scope>
    <source>
        <strain evidence="11">JCM 14306</strain>
    </source>
</reference>
<keyword evidence="11" id="KW-1185">Reference proteome</keyword>
<keyword evidence="2" id="KW-0479">Metal-binding</keyword>
<dbReference type="InterPro" id="IPR058605">
    <property type="entry name" value="BsaP_C"/>
</dbReference>
<comment type="caution">
    <text evidence="10">The sequence shown here is derived from an EMBL/GenBank/DDBJ whole genome shotgun (WGS) entry which is preliminary data.</text>
</comment>
<comment type="function">
    <text evidence="5">Required for the activity of the biotin synthase BioB.</text>
</comment>
<sequence length="84" mass="9258">MNATVNTALYCGHCGGEVAGGTHEDCRRALTLEPPRYCDQCRRRMIVQVHPMGWSARCSVHGEFSSDGPGRDPWRRAGRGVTGR</sequence>
<feature type="region of interest" description="Disordered" evidence="8">
    <location>
        <begin position="62"/>
        <end position="84"/>
    </location>
</feature>
<gene>
    <name evidence="10" type="ORF">GCM10009744_20940</name>
</gene>
<protein>
    <recommendedName>
        <fullName evidence="7">Biotin synthase auxiliary protein</fullName>
    </recommendedName>
</protein>
<evidence type="ECO:0000256" key="7">
    <source>
        <dbReference type="ARBA" id="ARBA00093796"/>
    </source>
</evidence>
<evidence type="ECO:0000256" key="8">
    <source>
        <dbReference type="SAM" id="MobiDB-lite"/>
    </source>
</evidence>
<evidence type="ECO:0000256" key="6">
    <source>
        <dbReference type="ARBA" id="ARBA00093780"/>
    </source>
</evidence>